<feature type="region of interest" description="Disordered" evidence="1">
    <location>
        <begin position="187"/>
        <end position="221"/>
    </location>
</feature>
<organism evidence="2 3">
    <name type="scientific">Bimuria novae-zelandiae CBS 107.79</name>
    <dbReference type="NCBI Taxonomy" id="1447943"/>
    <lineage>
        <taxon>Eukaryota</taxon>
        <taxon>Fungi</taxon>
        <taxon>Dikarya</taxon>
        <taxon>Ascomycota</taxon>
        <taxon>Pezizomycotina</taxon>
        <taxon>Dothideomycetes</taxon>
        <taxon>Pleosporomycetidae</taxon>
        <taxon>Pleosporales</taxon>
        <taxon>Massarineae</taxon>
        <taxon>Didymosphaeriaceae</taxon>
        <taxon>Bimuria</taxon>
    </lineage>
</organism>
<protein>
    <submittedName>
        <fullName evidence="2">Uncharacterized protein</fullName>
    </submittedName>
</protein>
<feature type="region of interest" description="Disordered" evidence="1">
    <location>
        <begin position="272"/>
        <end position="311"/>
    </location>
</feature>
<reference evidence="2" key="1">
    <citation type="journal article" date="2020" name="Stud. Mycol.">
        <title>101 Dothideomycetes genomes: a test case for predicting lifestyles and emergence of pathogens.</title>
        <authorList>
            <person name="Haridas S."/>
            <person name="Albert R."/>
            <person name="Binder M."/>
            <person name="Bloem J."/>
            <person name="Labutti K."/>
            <person name="Salamov A."/>
            <person name="Andreopoulos B."/>
            <person name="Baker S."/>
            <person name="Barry K."/>
            <person name="Bills G."/>
            <person name="Bluhm B."/>
            <person name="Cannon C."/>
            <person name="Castanera R."/>
            <person name="Culley D."/>
            <person name="Daum C."/>
            <person name="Ezra D."/>
            <person name="Gonzalez J."/>
            <person name="Henrissat B."/>
            <person name="Kuo A."/>
            <person name="Liang C."/>
            <person name="Lipzen A."/>
            <person name="Lutzoni F."/>
            <person name="Magnuson J."/>
            <person name="Mondo S."/>
            <person name="Nolan M."/>
            <person name="Ohm R."/>
            <person name="Pangilinan J."/>
            <person name="Park H.-J."/>
            <person name="Ramirez L."/>
            <person name="Alfaro M."/>
            <person name="Sun H."/>
            <person name="Tritt A."/>
            <person name="Yoshinaga Y."/>
            <person name="Zwiers L.-H."/>
            <person name="Turgeon B."/>
            <person name="Goodwin S."/>
            <person name="Spatafora J."/>
            <person name="Crous P."/>
            <person name="Grigoriev I."/>
        </authorList>
    </citation>
    <scope>NUCLEOTIDE SEQUENCE</scope>
    <source>
        <strain evidence="2">CBS 107.79</strain>
    </source>
</reference>
<feature type="compositionally biased region" description="Acidic residues" evidence="1">
    <location>
        <begin position="291"/>
        <end position="300"/>
    </location>
</feature>
<accession>A0A6A5V1V4</accession>
<dbReference type="EMBL" id="ML976704">
    <property type="protein sequence ID" value="KAF1970012.1"/>
    <property type="molecule type" value="Genomic_DNA"/>
</dbReference>
<dbReference type="Proteomes" id="UP000800036">
    <property type="component" value="Unassembled WGS sequence"/>
</dbReference>
<evidence type="ECO:0000313" key="2">
    <source>
        <dbReference type="EMBL" id="KAF1970012.1"/>
    </source>
</evidence>
<name>A0A6A5V1V4_9PLEO</name>
<keyword evidence="3" id="KW-1185">Reference proteome</keyword>
<evidence type="ECO:0000313" key="3">
    <source>
        <dbReference type="Proteomes" id="UP000800036"/>
    </source>
</evidence>
<dbReference type="AlphaFoldDB" id="A0A6A5V1V4"/>
<gene>
    <name evidence="2" type="ORF">BU23DRAFT_601189</name>
</gene>
<sequence length="311" mass="35434">MPAFGMGEPFEPPILSLYHMDLRNVSENWYLGKTDCLEMVNCDTTPQRSIAAERFVQRFIDQKAAANDTPQLKNFGATRTPRERVRINMPPTSCDGIGCFGHGSEFGTVLFGRYRTYTRDLRRKVEALVSQLGTAFSAGPGFRHMHTYDMFLPEYPAQHSPEEVRTCEEVLREALAHIHAILTAHGLNIQPPPHKPQHRHCPRRPHNPRPARTFAPTPDGMKRIAPIHITDAARRDLHYLGGTHYFHFVDRKAILLGCEFLRPAEQNELLQAKRLQEETHKAVVRKKKKEEEEEEEEEEDAGRGKASGGRA</sequence>
<evidence type="ECO:0000256" key="1">
    <source>
        <dbReference type="SAM" id="MobiDB-lite"/>
    </source>
</evidence>
<proteinExistence type="predicted"/>
<feature type="compositionally biased region" description="Basic residues" evidence="1">
    <location>
        <begin position="195"/>
        <end position="209"/>
    </location>
</feature>